<evidence type="ECO:0008006" key="4">
    <source>
        <dbReference type="Google" id="ProtNLM"/>
    </source>
</evidence>
<dbReference type="Proteomes" id="UP001067235">
    <property type="component" value="Unassembled WGS sequence"/>
</dbReference>
<dbReference type="RefSeq" id="WP_301572934.1">
    <property type="nucleotide sequence ID" value="NZ_JAPWIE010000005.1"/>
</dbReference>
<gene>
    <name evidence="2" type="ORF">O4213_19400</name>
</gene>
<dbReference type="PROSITE" id="PS51257">
    <property type="entry name" value="PROKAR_LIPOPROTEIN"/>
    <property type="match status" value="1"/>
</dbReference>
<keyword evidence="3" id="KW-1185">Reference proteome</keyword>
<feature type="signal peptide" evidence="1">
    <location>
        <begin position="1"/>
        <end position="23"/>
    </location>
</feature>
<dbReference type="EMBL" id="JAPWIE010000005">
    <property type="protein sequence ID" value="MCZ4552168.1"/>
    <property type="molecule type" value="Genomic_DNA"/>
</dbReference>
<evidence type="ECO:0000313" key="2">
    <source>
        <dbReference type="EMBL" id="MCZ4552168.1"/>
    </source>
</evidence>
<reference evidence="2" key="1">
    <citation type="submission" date="2022-12" db="EMBL/GenBank/DDBJ databases">
        <authorList>
            <person name="Krivoruchko A.V."/>
            <person name="Elkin A."/>
        </authorList>
    </citation>
    <scope>NUCLEOTIDE SEQUENCE</scope>
    <source>
        <strain evidence="2">IEGM 1388</strain>
    </source>
</reference>
<protein>
    <recommendedName>
        <fullName evidence="4">Secreted protein</fullName>
    </recommendedName>
</protein>
<accession>A0ABT4MYV0</accession>
<evidence type="ECO:0000256" key="1">
    <source>
        <dbReference type="SAM" id="SignalP"/>
    </source>
</evidence>
<evidence type="ECO:0000313" key="3">
    <source>
        <dbReference type="Proteomes" id="UP001067235"/>
    </source>
</evidence>
<name>A0ABT4MYV0_GORRU</name>
<feature type="chain" id="PRO_5045603780" description="Secreted protein" evidence="1">
    <location>
        <begin position="24"/>
        <end position="158"/>
    </location>
</feature>
<comment type="caution">
    <text evidence="2">The sequence shown here is derived from an EMBL/GenBank/DDBJ whole genome shotgun (WGS) entry which is preliminary data.</text>
</comment>
<organism evidence="2 3">
    <name type="scientific">Gordonia rubripertincta</name>
    <name type="common">Rhodococcus corallinus</name>
    <dbReference type="NCBI Taxonomy" id="36822"/>
    <lineage>
        <taxon>Bacteria</taxon>
        <taxon>Bacillati</taxon>
        <taxon>Actinomycetota</taxon>
        <taxon>Actinomycetes</taxon>
        <taxon>Mycobacteriales</taxon>
        <taxon>Gordoniaceae</taxon>
        <taxon>Gordonia</taxon>
    </lineage>
</organism>
<proteinExistence type="predicted"/>
<sequence>MRFVRRAVLSVSVAAAVATSVSGCGGGNDDPGEFSWSRSAAATTNDTAAIPTFTTTTPPVSGPVVLGRADNQYAIGYGTERPELVSLNSLCGNTISDITWTSWGGETATGTGNVCAPAGDPTSGGPTQLTATDLGDCYGVQAYRRLVLASGGSFNTCS</sequence>
<keyword evidence="1" id="KW-0732">Signal</keyword>